<dbReference type="AlphaFoldDB" id="A0A5K7XD67"/>
<keyword evidence="3" id="KW-1185">Reference proteome</keyword>
<proteinExistence type="predicted"/>
<dbReference type="EMBL" id="AP021861">
    <property type="protein sequence ID" value="BBO31039.1"/>
    <property type="molecule type" value="Genomic_DNA"/>
</dbReference>
<dbReference type="KEGG" id="lpav:PLANPX_0651"/>
<feature type="region of interest" description="Disordered" evidence="1">
    <location>
        <begin position="160"/>
        <end position="193"/>
    </location>
</feature>
<name>A0A5K7XD67_9BACT</name>
<evidence type="ECO:0000313" key="3">
    <source>
        <dbReference type="Proteomes" id="UP000326837"/>
    </source>
</evidence>
<reference evidence="3" key="1">
    <citation type="submission" date="2019-10" db="EMBL/GenBank/DDBJ databases">
        <title>Lacipirellula parvula gen. nov., sp. nov., representing a lineage of planctomycetes widespread in freshwater anoxic habitats, and description of the family Lacipirellulaceae.</title>
        <authorList>
            <person name="Dedysh S.N."/>
            <person name="Kulichevskaya I.S."/>
            <person name="Beletsky A.V."/>
            <person name="Rakitin A.L."/>
            <person name="Mardanov A.V."/>
            <person name="Ivanova A.A."/>
            <person name="Saltykova V.X."/>
            <person name="Rijpstra W.I.C."/>
            <person name="Sinninghe Damste J.S."/>
            <person name="Ravin N.V."/>
        </authorList>
    </citation>
    <scope>NUCLEOTIDE SEQUENCE [LARGE SCALE GENOMIC DNA]</scope>
    <source>
        <strain evidence="3">PX69</strain>
    </source>
</reference>
<evidence type="ECO:0000256" key="1">
    <source>
        <dbReference type="SAM" id="MobiDB-lite"/>
    </source>
</evidence>
<accession>A0A5K7XD67</accession>
<organism evidence="2 3">
    <name type="scientific">Lacipirellula parvula</name>
    <dbReference type="NCBI Taxonomy" id="2650471"/>
    <lineage>
        <taxon>Bacteria</taxon>
        <taxon>Pseudomonadati</taxon>
        <taxon>Planctomycetota</taxon>
        <taxon>Planctomycetia</taxon>
        <taxon>Pirellulales</taxon>
        <taxon>Lacipirellulaceae</taxon>
        <taxon>Lacipirellula</taxon>
    </lineage>
</organism>
<sequence length="299" mass="32923">MGLLRLRRPGRRVRQPGLPALPAECEKARPDVLRALERAFAGLSGLFSRVEAAGIEPAAKLNKAPEGAQFWNVTHSRTHAVCVPSSQPKIYGHSVSENRYRLGKAAACRRTSKSMDSSGGMPAADRVPNLWTTWTCELTQLAVGYDPHIIVSPAKALDPKSRSFTPRRAQVRTASELPQIPAPPTKKASVKLPPLHGWNSDRLAESTLTNAVRATLIVIPSLFPIRSDRYTKKPRSTRELDVVMIECDWKFPRKEGGTKMFIDHGICLRLSKSTFPIRSPNCGMQLTATIAASRSSSMH</sequence>
<evidence type="ECO:0000313" key="2">
    <source>
        <dbReference type="EMBL" id="BBO31039.1"/>
    </source>
</evidence>
<protein>
    <submittedName>
        <fullName evidence="2">Uncharacterized protein</fullName>
    </submittedName>
</protein>
<gene>
    <name evidence="2" type="ORF">PLANPX_0651</name>
</gene>
<dbReference type="Proteomes" id="UP000326837">
    <property type="component" value="Chromosome"/>
</dbReference>